<evidence type="ECO:0000256" key="1">
    <source>
        <dbReference type="SAM" id="MobiDB-lite"/>
    </source>
</evidence>
<protein>
    <submittedName>
        <fullName evidence="2">Uncharacterized protein</fullName>
    </submittedName>
</protein>
<sequence length="218" mass="24473">MCWRCRVQPGTGGRSNQSLLVSGIKEGAVTSSRAGERQKGRKMGGGRGGERGRSRSVGKRRRMAETASGEEPGHERRRGRVRSTDSSTEGAPQRLQPCFRRSVAQPEKACQENTANAWWDEAPFGTTEIEARPLRKKLSRKEKREQRQEYQNPLTPETPEPVPQTDTVLTIAGTFRQAQREDPTLKNTWQQALHPDRRSGIKQLVMHLSALKVEPFCG</sequence>
<comment type="caution">
    <text evidence="2">The sequence shown here is derived from an EMBL/GenBank/DDBJ whole genome shotgun (WGS) entry which is preliminary data.</text>
</comment>
<evidence type="ECO:0000313" key="3">
    <source>
        <dbReference type="Proteomes" id="UP001066276"/>
    </source>
</evidence>
<evidence type="ECO:0000313" key="2">
    <source>
        <dbReference type="EMBL" id="KAJ1153116.1"/>
    </source>
</evidence>
<keyword evidence="3" id="KW-1185">Reference proteome</keyword>
<name>A0AAV7RNE0_PLEWA</name>
<dbReference type="AlphaFoldDB" id="A0AAV7RNE0"/>
<proteinExistence type="predicted"/>
<accession>A0AAV7RNE0</accession>
<feature type="region of interest" description="Disordered" evidence="1">
    <location>
        <begin position="130"/>
        <end position="163"/>
    </location>
</feature>
<reference evidence="2" key="1">
    <citation type="journal article" date="2022" name="bioRxiv">
        <title>Sequencing and chromosome-scale assembly of the giantPleurodeles waltlgenome.</title>
        <authorList>
            <person name="Brown T."/>
            <person name="Elewa A."/>
            <person name="Iarovenko S."/>
            <person name="Subramanian E."/>
            <person name="Araus A.J."/>
            <person name="Petzold A."/>
            <person name="Susuki M."/>
            <person name="Suzuki K.-i.T."/>
            <person name="Hayashi T."/>
            <person name="Toyoda A."/>
            <person name="Oliveira C."/>
            <person name="Osipova E."/>
            <person name="Leigh N.D."/>
            <person name="Simon A."/>
            <person name="Yun M.H."/>
        </authorList>
    </citation>
    <scope>NUCLEOTIDE SEQUENCE</scope>
    <source>
        <strain evidence="2">20211129_DDA</strain>
        <tissue evidence="2">Liver</tissue>
    </source>
</reference>
<organism evidence="2 3">
    <name type="scientific">Pleurodeles waltl</name>
    <name type="common">Iberian ribbed newt</name>
    <dbReference type="NCBI Taxonomy" id="8319"/>
    <lineage>
        <taxon>Eukaryota</taxon>
        <taxon>Metazoa</taxon>
        <taxon>Chordata</taxon>
        <taxon>Craniata</taxon>
        <taxon>Vertebrata</taxon>
        <taxon>Euteleostomi</taxon>
        <taxon>Amphibia</taxon>
        <taxon>Batrachia</taxon>
        <taxon>Caudata</taxon>
        <taxon>Salamandroidea</taxon>
        <taxon>Salamandridae</taxon>
        <taxon>Pleurodelinae</taxon>
        <taxon>Pleurodeles</taxon>
    </lineage>
</organism>
<dbReference type="Proteomes" id="UP001066276">
    <property type="component" value="Chromosome 5"/>
</dbReference>
<gene>
    <name evidence="2" type="ORF">NDU88_005882</name>
</gene>
<dbReference type="EMBL" id="JANPWB010000009">
    <property type="protein sequence ID" value="KAJ1153116.1"/>
    <property type="molecule type" value="Genomic_DNA"/>
</dbReference>
<feature type="region of interest" description="Disordered" evidence="1">
    <location>
        <begin position="1"/>
        <end position="95"/>
    </location>
</feature>